<organism evidence="1 2">
    <name type="scientific">beta proteobacterium KB13</name>
    <dbReference type="NCBI Taxonomy" id="314607"/>
    <lineage>
        <taxon>Bacteria</taxon>
        <taxon>Pseudomonadati</taxon>
        <taxon>Pseudomonadota</taxon>
        <taxon>Betaproteobacteria</taxon>
        <taxon>Nitrosomonadales</taxon>
        <taxon>OM43 clade</taxon>
    </lineage>
</organism>
<dbReference type="Proteomes" id="UP000004188">
    <property type="component" value="Unassembled WGS sequence"/>
</dbReference>
<protein>
    <submittedName>
        <fullName evidence="1">Uncharacterized protein</fullName>
    </submittedName>
</protein>
<proteinExistence type="predicted"/>
<accession>B6BU31</accession>
<evidence type="ECO:0000313" key="2">
    <source>
        <dbReference type="Proteomes" id="UP000004188"/>
    </source>
</evidence>
<evidence type="ECO:0000313" key="1">
    <source>
        <dbReference type="EMBL" id="EDZ65070.1"/>
    </source>
</evidence>
<dbReference type="EMBL" id="DS995299">
    <property type="protein sequence ID" value="EDZ65070.1"/>
    <property type="molecule type" value="Genomic_DNA"/>
</dbReference>
<reference evidence="2" key="1">
    <citation type="journal article" date="2012" name="Stand. Genomic Sci.">
        <title>Genome sequence of strain HIMB624, a cultured representative from the OM43 clade of marine Betaproteobacteria.</title>
        <authorList>
            <person name="Huggett M.J."/>
            <person name="Hayakawa D.H."/>
            <person name="Rappe M.S."/>
        </authorList>
    </citation>
    <scope>NUCLEOTIDE SEQUENCE [LARGE SCALE GENOMIC DNA]</scope>
    <source>
        <strain evidence="2">KB13</strain>
    </source>
</reference>
<dbReference type="STRING" id="314607.KB13_1202"/>
<dbReference type="AlphaFoldDB" id="B6BU31"/>
<dbReference type="HOGENOM" id="CLU_3388245_0_0_4"/>
<gene>
    <name evidence="1" type="ORF">KB13_1202</name>
</gene>
<keyword evidence="2" id="KW-1185">Reference proteome</keyword>
<sequence length="32" mass="3899">MLRILKKQDNDLWNILSTRNLRELIQEEVSDD</sequence>
<name>B6BU31_9PROT</name>